<reference evidence="1" key="2">
    <citation type="submission" date="2020-09" db="EMBL/GenBank/DDBJ databases">
        <authorList>
            <person name="Sun Q."/>
            <person name="Ohkuma M."/>
        </authorList>
    </citation>
    <scope>NUCLEOTIDE SEQUENCE</scope>
    <source>
        <strain evidence="1">JCM 4790</strain>
    </source>
</reference>
<name>A0A918NXQ5_9ACTN</name>
<sequence length="106" mass="11027">MRASFPGKDFAVFEALAVFGAVTATGSPPTGVADALPAAITVTWPSPPRGHVTFWSRFASSAWDAFFFRAAATFSRCALAASPVTASVLLTFRSHSGFSRDAPSAA</sequence>
<organism evidence="1 2">
    <name type="scientific">Streptomyces minutiscleroticus</name>
    <dbReference type="NCBI Taxonomy" id="68238"/>
    <lineage>
        <taxon>Bacteria</taxon>
        <taxon>Bacillati</taxon>
        <taxon>Actinomycetota</taxon>
        <taxon>Actinomycetes</taxon>
        <taxon>Kitasatosporales</taxon>
        <taxon>Streptomycetaceae</taxon>
        <taxon>Streptomyces</taxon>
    </lineage>
</organism>
<accession>A0A918NXQ5</accession>
<keyword evidence="2" id="KW-1185">Reference proteome</keyword>
<dbReference type="Proteomes" id="UP000619244">
    <property type="component" value="Unassembled WGS sequence"/>
</dbReference>
<proteinExistence type="predicted"/>
<evidence type="ECO:0000313" key="1">
    <source>
        <dbReference type="EMBL" id="GGY04027.1"/>
    </source>
</evidence>
<comment type="caution">
    <text evidence="1">The sequence shown here is derived from an EMBL/GenBank/DDBJ whole genome shotgun (WGS) entry which is preliminary data.</text>
</comment>
<gene>
    <name evidence="1" type="ORF">GCM10010358_66960</name>
</gene>
<protein>
    <submittedName>
        <fullName evidence="1">Uncharacterized protein</fullName>
    </submittedName>
</protein>
<dbReference type="EMBL" id="BMVU01000052">
    <property type="protein sequence ID" value="GGY04027.1"/>
    <property type="molecule type" value="Genomic_DNA"/>
</dbReference>
<dbReference type="AlphaFoldDB" id="A0A918NXQ5"/>
<evidence type="ECO:0000313" key="2">
    <source>
        <dbReference type="Proteomes" id="UP000619244"/>
    </source>
</evidence>
<reference evidence="1" key="1">
    <citation type="journal article" date="2014" name="Int. J. Syst. Evol. Microbiol.">
        <title>Complete genome sequence of Corynebacterium casei LMG S-19264T (=DSM 44701T), isolated from a smear-ripened cheese.</title>
        <authorList>
            <consortium name="US DOE Joint Genome Institute (JGI-PGF)"/>
            <person name="Walter F."/>
            <person name="Albersmeier A."/>
            <person name="Kalinowski J."/>
            <person name="Ruckert C."/>
        </authorList>
    </citation>
    <scope>NUCLEOTIDE SEQUENCE</scope>
    <source>
        <strain evidence="1">JCM 4790</strain>
    </source>
</reference>